<keyword evidence="7" id="KW-1185">Reference proteome</keyword>
<dbReference type="Pfam" id="PF00126">
    <property type="entry name" value="HTH_1"/>
    <property type="match status" value="1"/>
</dbReference>
<evidence type="ECO:0000313" key="6">
    <source>
        <dbReference type="EMBL" id="NIA69576.1"/>
    </source>
</evidence>
<dbReference type="AlphaFoldDB" id="A0A967EY56"/>
<dbReference type="PROSITE" id="PS50931">
    <property type="entry name" value="HTH_LYSR"/>
    <property type="match status" value="1"/>
</dbReference>
<keyword evidence="4" id="KW-0804">Transcription</keyword>
<name>A0A967EY56_9PROT</name>
<keyword evidence="2" id="KW-0805">Transcription regulation</keyword>
<dbReference type="Pfam" id="PF03466">
    <property type="entry name" value="LysR_substrate"/>
    <property type="match status" value="1"/>
</dbReference>
<dbReference type="CDD" id="cd08432">
    <property type="entry name" value="PBP2_GcdR_TrpI_HvrB_AmpR_like"/>
    <property type="match status" value="1"/>
</dbReference>
<keyword evidence="3" id="KW-0238">DNA-binding</keyword>
<dbReference type="NCBIfam" id="NF008352">
    <property type="entry name" value="PRK11139.1"/>
    <property type="match status" value="1"/>
</dbReference>
<dbReference type="SUPFAM" id="SSF53850">
    <property type="entry name" value="Periplasmic binding protein-like II"/>
    <property type="match status" value="1"/>
</dbReference>
<evidence type="ECO:0000256" key="2">
    <source>
        <dbReference type="ARBA" id="ARBA00023015"/>
    </source>
</evidence>
<reference evidence="6" key="1">
    <citation type="submission" date="2020-03" db="EMBL/GenBank/DDBJ databases">
        <title>Genome of Pelagibius litoralis DSM 21314T.</title>
        <authorList>
            <person name="Wang G."/>
        </authorList>
    </citation>
    <scope>NUCLEOTIDE SEQUENCE</scope>
    <source>
        <strain evidence="6">DSM 21314</strain>
    </source>
</reference>
<proteinExistence type="inferred from homology"/>
<evidence type="ECO:0000259" key="5">
    <source>
        <dbReference type="PROSITE" id="PS50931"/>
    </source>
</evidence>
<comment type="caution">
    <text evidence="6">The sequence shown here is derived from an EMBL/GenBank/DDBJ whole genome shotgun (WGS) entry which is preliminary data.</text>
</comment>
<dbReference type="Gene3D" id="1.10.10.10">
    <property type="entry name" value="Winged helix-like DNA-binding domain superfamily/Winged helix DNA-binding domain"/>
    <property type="match status" value="1"/>
</dbReference>
<dbReference type="Proteomes" id="UP000761264">
    <property type="component" value="Unassembled WGS sequence"/>
</dbReference>
<dbReference type="InterPro" id="IPR058163">
    <property type="entry name" value="LysR-type_TF_proteobact-type"/>
</dbReference>
<evidence type="ECO:0000256" key="3">
    <source>
        <dbReference type="ARBA" id="ARBA00023125"/>
    </source>
</evidence>
<dbReference type="EMBL" id="JAAQPH010000009">
    <property type="protein sequence ID" value="NIA69576.1"/>
    <property type="molecule type" value="Genomic_DNA"/>
</dbReference>
<dbReference type="Gene3D" id="3.40.190.10">
    <property type="entry name" value="Periplasmic binding protein-like II"/>
    <property type="match status" value="2"/>
</dbReference>
<dbReference type="GO" id="GO:0006351">
    <property type="term" value="P:DNA-templated transcription"/>
    <property type="evidence" value="ECO:0007669"/>
    <property type="project" value="TreeGrafter"/>
</dbReference>
<protein>
    <submittedName>
        <fullName evidence="6">Transcriptional regulator GcvA</fullName>
    </submittedName>
</protein>
<dbReference type="InterPro" id="IPR000847">
    <property type="entry name" value="LysR_HTH_N"/>
</dbReference>
<dbReference type="GO" id="GO:0003700">
    <property type="term" value="F:DNA-binding transcription factor activity"/>
    <property type="evidence" value="ECO:0007669"/>
    <property type="project" value="InterPro"/>
</dbReference>
<dbReference type="FunFam" id="3.40.190.10:FF:000017">
    <property type="entry name" value="Glycine cleavage system transcriptional activator"/>
    <property type="match status" value="1"/>
</dbReference>
<dbReference type="RefSeq" id="WP_167225311.1">
    <property type="nucleotide sequence ID" value="NZ_JAAQPH010000009.1"/>
</dbReference>
<accession>A0A967EY56</accession>
<evidence type="ECO:0000256" key="4">
    <source>
        <dbReference type="ARBA" id="ARBA00023163"/>
    </source>
</evidence>
<comment type="similarity">
    <text evidence="1">Belongs to the LysR transcriptional regulatory family.</text>
</comment>
<dbReference type="InterPro" id="IPR036388">
    <property type="entry name" value="WH-like_DNA-bd_sf"/>
</dbReference>
<dbReference type="PANTHER" id="PTHR30537:SF26">
    <property type="entry name" value="GLYCINE CLEAVAGE SYSTEM TRANSCRIPTIONAL ACTIVATOR"/>
    <property type="match status" value="1"/>
</dbReference>
<organism evidence="6 7">
    <name type="scientific">Pelagibius litoralis</name>
    <dbReference type="NCBI Taxonomy" id="374515"/>
    <lineage>
        <taxon>Bacteria</taxon>
        <taxon>Pseudomonadati</taxon>
        <taxon>Pseudomonadota</taxon>
        <taxon>Alphaproteobacteria</taxon>
        <taxon>Rhodospirillales</taxon>
        <taxon>Rhodovibrionaceae</taxon>
        <taxon>Pelagibius</taxon>
    </lineage>
</organism>
<dbReference type="InterPro" id="IPR036390">
    <property type="entry name" value="WH_DNA-bd_sf"/>
</dbReference>
<dbReference type="PANTHER" id="PTHR30537">
    <property type="entry name" value="HTH-TYPE TRANSCRIPTIONAL REGULATOR"/>
    <property type="match status" value="1"/>
</dbReference>
<gene>
    <name evidence="6" type="ORF">HBA54_13320</name>
</gene>
<dbReference type="SUPFAM" id="SSF46785">
    <property type="entry name" value="Winged helix' DNA-binding domain"/>
    <property type="match status" value="1"/>
</dbReference>
<evidence type="ECO:0000313" key="7">
    <source>
        <dbReference type="Proteomes" id="UP000761264"/>
    </source>
</evidence>
<sequence>MARKLPPLKALRAFEAAARHLSFTQAAAELHVTQAAISHQVKILEENLGLPLFRRLNRRLVLTAAGQIYLPVLREAFDRIAAGTKQLYKDDDSGPLQISVLPSLAAKWLLPRMSRFRDRHPDIDVMISANNKLVDFSDDSVEMGVRYGRGEYPGLQVDLLLSDEVFPVCSPSLMKGPHPLRTPDDLRHHTLLHDEISREDESPDWRSWLRAAGVTGVDWSRGPGFSDSSMVIEAAAAVQGVALGHRWLAAADLDSGRLVQPFGPSIPSKHAYYIVCPPALAERRRVRLFREWLLEEAERTSAETAALASC</sequence>
<dbReference type="InterPro" id="IPR005119">
    <property type="entry name" value="LysR_subst-bd"/>
</dbReference>
<dbReference type="FunFam" id="1.10.10.10:FF:000038">
    <property type="entry name" value="Glycine cleavage system transcriptional activator"/>
    <property type="match status" value="1"/>
</dbReference>
<feature type="domain" description="HTH lysR-type" evidence="5">
    <location>
        <begin position="6"/>
        <end position="63"/>
    </location>
</feature>
<evidence type="ECO:0000256" key="1">
    <source>
        <dbReference type="ARBA" id="ARBA00009437"/>
    </source>
</evidence>
<dbReference type="GO" id="GO:0043565">
    <property type="term" value="F:sequence-specific DNA binding"/>
    <property type="evidence" value="ECO:0007669"/>
    <property type="project" value="TreeGrafter"/>
</dbReference>
<dbReference type="PRINTS" id="PR00039">
    <property type="entry name" value="HTHLYSR"/>
</dbReference>